<proteinExistence type="predicted"/>
<evidence type="ECO:0000313" key="3">
    <source>
        <dbReference type="Proteomes" id="UP000037696"/>
    </source>
</evidence>
<dbReference type="OrthoDB" id="4364500at2759"/>
<organism evidence="2 3">
    <name type="scientific">Penicillium nordicum</name>
    <dbReference type="NCBI Taxonomy" id="229535"/>
    <lineage>
        <taxon>Eukaryota</taxon>
        <taxon>Fungi</taxon>
        <taxon>Dikarya</taxon>
        <taxon>Ascomycota</taxon>
        <taxon>Pezizomycotina</taxon>
        <taxon>Eurotiomycetes</taxon>
        <taxon>Eurotiomycetidae</taxon>
        <taxon>Eurotiales</taxon>
        <taxon>Aspergillaceae</taxon>
        <taxon>Penicillium</taxon>
    </lineage>
</organism>
<sequence>MARYNLGIGPGPERGLWDRFGLYSNPQARATVMGVIRRVHDVEQTAHIAGGGRPNYLFASINHRTNFNVGVTAEIPNLPASIQGHPQAQLVQWMRDLCRFYRAYDLTSWGLSAPAIAGWQPPASAPAPAKAPVNAPVNAPALAPAPAPAPVPAPAPPAPAPKNSRKRGRDDAADDDSEFPAHKKLALGEMPEYPDLPDSARLYIQGYETILGIKVPQNDDDDDDDDDDDVYDAAVDDELELPGTAEDDEVVEEEL</sequence>
<gene>
    <name evidence="2" type="ORF">ACN38_g9768</name>
</gene>
<dbReference type="AlphaFoldDB" id="A0A0M8P1J2"/>
<reference evidence="2 3" key="1">
    <citation type="submission" date="2015-08" db="EMBL/GenBank/DDBJ databases">
        <title>Genome sequencing of Penicillium nordicum.</title>
        <authorList>
            <person name="Nguyen H.D."/>
            <person name="Seifert K.A."/>
        </authorList>
    </citation>
    <scope>NUCLEOTIDE SEQUENCE [LARGE SCALE GENOMIC DNA]</scope>
    <source>
        <strain evidence="2 3">DAOMC 185683</strain>
    </source>
</reference>
<feature type="compositionally biased region" description="Pro residues" evidence="1">
    <location>
        <begin position="144"/>
        <end position="160"/>
    </location>
</feature>
<dbReference type="EMBL" id="LHQQ01000205">
    <property type="protein sequence ID" value="KOS39394.1"/>
    <property type="molecule type" value="Genomic_DNA"/>
</dbReference>
<dbReference type="Proteomes" id="UP000037696">
    <property type="component" value="Unassembled WGS sequence"/>
</dbReference>
<comment type="caution">
    <text evidence="2">The sequence shown here is derived from an EMBL/GenBank/DDBJ whole genome shotgun (WGS) entry which is preliminary data.</text>
</comment>
<name>A0A0M8P1J2_9EURO</name>
<evidence type="ECO:0000313" key="2">
    <source>
        <dbReference type="EMBL" id="KOS39394.1"/>
    </source>
</evidence>
<accession>A0A0M8P1J2</accession>
<keyword evidence="3" id="KW-1185">Reference proteome</keyword>
<evidence type="ECO:0000256" key="1">
    <source>
        <dbReference type="SAM" id="MobiDB-lite"/>
    </source>
</evidence>
<feature type="region of interest" description="Disordered" evidence="1">
    <location>
        <begin position="144"/>
        <end position="199"/>
    </location>
</feature>
<protein>
    <submittedName>
        <fullName evidence="2">Uncharacterized protein</fullName>
    </submittedName>
</protein>